<dbReference type="RefSeq" id="WP_158430130.1">
    <property type="nucleotide sequence ID" value="NZ_JAAGVB010000046.1"/>
</dbReference>
<evidence type="ECO:0000313" key="1">
    <source>
        <dbReference type="EMBL" id="NEW35488.1"/>
    </source>
</evidence>
<proteinExistence type="predicted"/>
<dbReference type="Proteomes" id="UP000471166">
    <property type="component" value="Unassembled WGS sequence"/>
</dbReference>
<evidence type="ECO:0000313" key="2">
    <source>
        <dbReference type="Proteomes" id="UP000471166"/>
    </source>
</evidence>
<gene>
    <name evidence="1" type="ORF">GV791_23385</name>
</gene>
<dbReference type="EMBL" id="JAAGVB010000046">
    <property type="protein sequence ID" value="NEW35488.1"/>
    <property type="molecule type" value="Genomic_DNA"/>
</dbReference>
<accession>A0A6P1CSH4</accession>
<comment type="caution">
    <text evidence="1">The sequence shown here is derived from an EMBL/GenBank/DDBJ whole genome shotgun (WGS) entry which is preliminary data.</text>
</comment>
<protein>
    <submittedName>
        <fullName evidence="1">Uncharacterized protein</fullName>
    </submittedName>
</protein>
<dbReference type="AlphaFoldDB" id="A0A6P1CSH4"/>
<sequence>MTTIALLAAMMIALLIGIALGVHTARDEHRASSLRGRYCRRRTRRKYWLTFA</sequence>
<name>A0A6P1CSH4_9NOCA</name>
<reference evidence="1 2" key="1">
    <citation type="submission" date="2020-01" db="EMBL/GenBank/DDBJ databases">
        <title>Genetics and antimicrobial susceptibilities of Nocardia species isolated from the soil; a comparison with species isolated from humans.</title>
        <authorList>
            <person name="Carrasco G."/>
            <person name="Monzon S."/>
            <person name="Sansegundo M."/>
            <person name="Garcia E."/>
            <person name="Garrido N."/>
            <person name="Medina M.J."/>
            <person name="Villalon P."/>
            <person name="Ramirez-Arocha A.C."/>
            <person name="Jimenez P."/>
            <person name="Cuesta I."/>
            <person name="Valdezate S."/>
        </authorList>
    </citation>
    <scope>NUCLEOTIDE SEQUENCE [LARGE SCALE GENOMIC DNA]</scope>
    <source>
        <strain evidence="1 2">CNM20110626</strain>
    </source>
</reference>
<organism evidence="1 2">
    <name type="scientific">Nocardia cyriacigeorgica</name>
    <dbReference type="NCBI Taxonomy" id="135487"/>
    <lineage>
        <taxon>Bacteria</taxon>
        <taxon>Bacillati</taxon>
        <taxon>Actinomycetota</taxon>
        <taxon>Actinomycetes</taxon>
        <taxon>Mycobacteriales</taxon>
        <taxon>Nocardiaceae</taxon>
        <taxon>Nocardia</taxon>
    </lineage>
</organism>